<dbReference type="Gene3D" id="3.90.470.20">
    <property type="entry name" value="4'-phosphopantetheinyl transferase domain"/>
    <property type="match status" value="1"/>
</dbReference>
<dbReference type="OrthoDB" id="9808281at2"/>
<dbReference type="EMBL" id="VTRV01000078">
    <property type="protein sequence ID" value="TZF89664.1"/>
    <property type="molecule type" value="Genomic_DNA"/>
</dbReference>
<dbReference type="Proteomes" id="UP000323164">
    <property type="component" value="Unassembled WGS sequence"/>
</dbReference>
<gene>
    <name evidence="4" type="ORF">FW784_08450</name>
</gene>
<dbReference type="Pfam" id="PF01648">
    <property type="entry name" value="ACPS"/>
    <property type="match status" value="1"/>
</dbReference>
<dbReference type="RefSeq" id="WP_149352906.1">
    <property type="nucleotide sequence ID" value="NZ_VTRV01000078.1"/>
</dbReference>
<dbReference type="InterPro" id="IPR008278">
    <property type="entry name" value="4-PPantetheinyl_Trfase_dom"/>
</dbReference>
<dbReference type="InterPro" id="IPR050559">
    <property type="entry name" value="P-Pant_transferase_sf"/>
</dbReference>
<dbReference type="GO" id="GO:0019878">
    <property type="term" value="P:lysine biosynthetic process via aminoadipic acid"/>
    <property type="evidence" value="ECO:0007669"/>
    <property type="project" value="TreeGrafter"/>
</dbReference>
<dbReference type="InterPro" id="IPR037143">
    <property type="entry name" value="4-PPantetheinyl_Trfase_dom_sf"/>
</dbReference>
<evidence type="ECO:0000256" key="2">
    <source>
        <dbReference type="ARBA" id="ARBA00022679"/>
    </source>
</evidence>
<dbReference type="AlphaFoldDB" id="A0A5D8ZAI0"/>
<keyword evidence="2 4" id="KW-0808">Transferase</keyword>
<evidence type="ECO:0000313" key="5">
    <source>
        <dbReference type="Proteomes" id="UP000323164"/>
    </source>
</evidence>
<comment type="caution">
    <text evidence="4">The sequence shown here is derived from an EMBL/GenBank/DDBJ whole genome shotgun (WGS) entry which is preliminary data.</text>
</comment>
<sequence>GWLAATLGVGDARIGFERSEFGRPALRLDGRATAFDCNWSHSGNRLAIALGDGVQVGIDIERPRPRPRALELAHRYFTSAEADGLADIDAPEQARAFLRLWCAKEAVLKAHGRGLAFGLDRLRFDGIEGTPRLVAADAMLGAVGTWTVEALDAEDLVGMVAWRALRSGINPGPPQPDAAPPAGPAP</sequence>
<dbReference type="GO" id="GO:0000287">
    <property type="term" value="F:magnesium ion binding"/>
    <property type="evidence" value="ECO:0007669"/>
    <property type="project" value="InterPro"/>
</dbReference>
<dbReference type="GO" id="GO:0008897">
    <property type="term" value="F:holo-[acyl-carrier-protein] synthase activity"/>
    <property type="evidence" value="ECO:0007669"/>
    <property type="project" value="InterPro"/>
</dbReference>
<dbReference type="PANTHER" id="PTHR12215:SF10">
    <property type="entry name" value="L-AMINOADIPATE-SEMIALDEHYDE DEHYDROGENASE-PHOSPHOPANTETHEINYL TRANSFERASE"/>
    <property type="match status" value="1"/>
</dbReference>
<evidence type="ECO:0000313" key="4">
    <source>
        <dbReference type="EMBL" id="TZF89664.1"/>
    </source>
</evidence>
<feature type="non-terminal residue" evidence="4">
    <location>
        <position position="1"/>
    </location>
</feature>
<dbReference type="GO" id="GO:0005829">
    <property type="term" value="C:cytosol"/>
    <property type="evidence" value="ECO:0007669"/>
    <property type="project" value="TreeGrafter"/>
</dbReference>
<reference evidence="4 5" key="1">
    <citation type="submission" date="2019-08" db="EMBL/GenBank/DDBJ databases">
        <title>Draft genome sequence of Lysobacter sp. UKS-15.</title>
        <authorList>
            <person name="Im W.-T."/>
        </authorList>
    </citation>
    <scope>NUCLEOTIDE SEQUENCE [LARGE SCALE GENOMIC DNA]</scope>
    <source>
        <strain evidence="4 5">UKS-15</strain>
    </source>
</reference>
<comment type="similarity">
    <text evidence="1">Belongs to the P-Pant transferase superfamily. Gsp/Sfp/HetI/AcpT family.</text>
</comment>
<proteinExistence type="inferred from homology"/>
<feature type="domain" description="4'-phosphopantetheinyl transferase" evidence="3">
    <location>
        <begin position="55"/>
        <end position="131"/>
    </location>
</feature>
<dbReference type="SUPFAM" id="SSF56214">
    <property type="entry name" value="4'-phosphopantetheinyl transferase"/>
    <property type="match status" value="2"/>
</dbReference>
<evidence type="ECO:0000259" key="3">
    <source>
        <dbReference type="Pfam" id="PF01648"/>
    </source>
</evidence>
<accession>A0A5D8ZAI0</accession>
<name>A0A5D8ZAI0_9GAMM</name>
<dbReference type="PANTHER" id="PTHR12215">
    <property type="entry name" value="PHOSPHOPANTETHEINE TRANSFERASE"/>
    <property type="match status" value="1"/>
</dbReference>
<organism evidence="4 5">
    <name type="scientific">Cognatilysobacter lacus</name>
    <dbReference type="NCBI Taxonomy" id="1643323"/>
    <lineage>
        <taxon>Bacteria</taxon>
        <taxon>Pseudomonadati</taxon>
        <taxon>Pseudomonadota</taxon>
        <taxon>Gammaproteobacteria</taxon>
        <taxon>Lysobacterales</taxon>
        <taxon>Lysobacteraceae</taxon>
        <taxon>Cognatilysobacter</taxon>
    </lineage>
</organism>
<keyword evidence="5" id="KW-1185">Reference proteome</keyword>
<evidence type="ECO:0000256" key="1">
    <source>
        <dbReference type="ARBA" id="ARBA00010990"/>
    </source>
</evidence>
<protein>
    <submittedName>
        <fullName evidence="4">4'-phosphopantetheinyl transferase superfamily protein</fullName>
    </submittedName>
</protein>